<evidence type="ECO:0000256" key="1">
    <source>
        <dbReference type="SAM" id="MobiDB-lite"/>
    </source>
</evidence>
<dbReference type="HOGENOM" id="CLU_1316712_0_0_1"/>
<dbReference type="EMBL" id="ABJB010622271">
    <property type="status" value="NOT_ANNOTATED_CDS"/>
    <property type="molecule type" value="Genomic_DNA"/>
</dbReference>
<reference evidence="3" key="2">
    <citation type="submission" date="2020-05" db="UniProtKB">
        <authorList>
            <consortium name="EnsemblMetazoa"/>
        </authorList>
    </citation>
    <scope>IDENTIFICATION</scope>
    <source>
        <strain evidence="3">wikel</strain>
    </source>
</reference>
<proteinExistence type="predicted"/>
<accession>B7PTS2</accession>
<feature type="region of interest" description="Disordered" evidence="1">
    <location>
        <begin position="187"/>
        <end position="209"/>
    </location>
</feature>
<dbReference type="Proteomes" id="UP000001555">
    <property type="component" value="Unassembled WGS sequence"/>
</dbReference>
<sequence length="209" mass="23209">MWKPYQLVHYLAKAVGASAEEVSDAAHLQVNHNQNILAIHTEDERMAQALAQIHQLVLGGRCYPSYTYLAAPDDSNKGTIHDARPGSTMEELVRCIRTEDGTQIITARILGQFGSAIITFADRRLPHHVVYYGSRQWVTLYRPLKQVCTTCMKEGHRVDVCPTPGTQACPETRPCPLVHAVRWGPPHRGQGLPAPIRRSSAEQSGSRPL</sequence>
<name>B7PTS2_IXOSC</name>
<dbReference type="InParanoid" id="B7PTS2"/>
<reference evidence="2 4" key="1">
    <citation type="submission" date="2008-03" db="EMBL/GenBank/DDBJ databases">
        <title>Annotation of Ixodes scapularis.</title>
        <authorList>
            <consortium name="Ixodes scapularis Genome Project Consortium"/>
            <person name="Caler E."/>
            <person name="Hannick L.I."/>
            <person name="Bidwell S."/>
            <person name="Joardar V."/>
            <person name="Thiagarajan M."/>
            <person name="Amedeo P."/>
            <person name="Galinsky K.J."/>
            <person name="Schobel S."/>
            <person name="Inman J."/>
            <person name="Hostetler J."/>
            <person name="Miller J."/>
            <person name="Hammond M."/>
            <person name="Megy K."/>
            <person name="Lawson D."/>
            <person name="Kodira C."/>
            <person name="Sutton G."/>
            <person name="Meyer J."/>
            <person name="Hill C.A."/>
            <person name="Birren B."/>
            <person name="Nene V."/>
            <person name="Collins F."/>
            <person name="Alarcon-Chaidez F."/>
            <person name="Wikel S."/>
            <person name="Strausberg R."/>
        </authorList>
    </citation>
    <scope>NUCLEOTIDE SEQUENCE [LARGE SCALE GENOMIC DNA]</scope>
    <source>
        <strain evidence="4">Wikel</strain>
        <strain evidence="2">Wikel colony</strain>
    </source>
</reference>
<dbReference type="VEuPathDB" id="VectorBase:ISCI019977"/>
<dbReference type="AlphaFoldDB" id="B7PTS2"/>
<evidence type="ECO:0000313" key="3">
    <source>
        <dbReference type="EnsemblMetazoa" id="ISCW019977-PA"/>
    </source>
</evidence>
<dbReference type="VEuPathDB" id="VectorBase:ISCW019977"/>
<organism>
    <name type="scientific">Ixodes scapularis</name>
    <name type="common">Black-legged tick</name>
    <name type="synonym">Deer tick</name>
    <dbReference type="NCBI Taxonomy" id="6945"/>
    <lineage>
        <taxon>Eukaryota</taxon>
        <taxon>Metazoa</taxon>
        <taxon>Ecdysozoa</taxon>
        <taxon>Arthropoda</taxon>
        <taxon>Chelicerata</taxon>
        <taxon>Arachnida</taxon>
        <taxon>Acari</taxon>
        <taxon>Parasitiformes</taxon>
        <taxon>Ixodida</taxon>
        <taxon>Ixodoidea</taxon>
        <taxon>Ixodidae</taxon>
        <taxon>Ixodinae</taxon>
        <taxon>Ixodes</taxon>
    </lineage>
</organism>
<evidence type="ECO:0000313" key="2">
    <source>
        <dbReference type="EMBL" id="EEC09994.1"/>
    </source>
</evidence>
<protein>
    <submittedName>
        <fullName evidence="2 3">Uncharacterized protein</fullName>
    </submittedName>
</protein>
<dbReference type="EnsemblMetazoa" id="ISCW019977-RA">
    <property type="protein sequence ID" value="ISCW019977-PA"/>
    <property type="gene ID" value="ISCW019977"/>
</dbReference>
<keyword evidence="4" id="KW-1185">Reference proteome</keyword>
<dbReference type="EMBL" id="DS787900">
    <property type="protein sequence ID" value="EEC09994.1"/>
    <property type="molecule type" value="Genomic_DNA"/>
</dbReference>
<dbReference type="PaxDb" id="6945-B7PTS2"/>
<gene>
    <name evidence="2" type="ORF">IscW_ISCW019977</name>
</gene>
<evidence type="ECO:0000313" key="4">
    <source>
        <dbReference type="Proteomes" id="UP000001555"/>
    </source>
</evidence>